<dbReference type="EMBL" id="JBJKBG010000007">
    <property type="protein sequence ID" value="KAL3730877.1"/>
    <property type="molecule type" value="Genomic_DNA"/>
</dbReference>
<reference evidence="1 2" key="1">
    <citation type="submission" date="2024-11" db="EMBL/GenBank/DDBJ databases">
        <title>Chromosome-level genome assembly of Eucalyptus globulus Labill. provides insights into its genome evolution.</title>
        <authorList>
            <person name="Li X."/>
        </authorList>
    </citation>
    <scope>NUCLEOTIDE SEQUENCE [LARGE SCALE GENOMIC DNA]</scope>
    <source>
        <strain evidence="1">CL2024</strain>
        <tissue evidence="1">Fresh tender leaves</tissue>
    </source>
</reference>
<gene>
    <name evidence="1" type="ORF">ACJRO7_027839</name>
</gene>
<evidence type="ECO:0000313" key="2">
    <source>
        <dbReference type="Proteomes" id="UP001634007"/>
    </source>
</evidence>
<keyword evidence="2" id="KW-1185">Reference proteome</keyword>
<comment type="caution">
    <text evidence="1">The sequence shown here is derived from an EMBL/GenBank/DDBJ whole genome shotgun (WGS) entry which is preliminary data.</text>
</comment>
<dbReference type="Proteomes" id="UP001634007">
    <property type="component" value="Unassembled WGS sequence"/>
</dbReference>
<protein>
    <submittedName>
        <fullName evidence="1">Uncharacterized protein</fullName>
    </submittedName>
</protein>
<proteinExistence type="predicted"/>
<name>A0ABD3JV09_EUCGL</name>
<feature type="non-terminal residue" evidence="1">
    <location>
        <position position="1"/>
    </location>
</feature>
<organism evidence="1 2">
    <name type="scientific">Eucalyptus globulus</name>
    <name type="common">Tasmanian blue gum</name>
    <dbReference type="NCBI Taxonomy" id="34317"/>
    <lineage>
        <taxon>Eukaryota</taxon>
        <taxon>Viridiplantae</taxon>
        <taxon>Streptophyta</taxon>
        <taxon>Embryophyta</taxon>
        <taxon>Tracheophyta</taxon>
        <taxon>Spermatophyta</taxon>
        <taxon>Magnoliopsida</taxon>
        <taxon>eudicotyledons</taxon>
        <taxon>Gunneridae</taxon>
        <taxon>Pentapetalae</taxon>
        <taxon>rosids</taxon>
        <taxon>malvids</taxon>
        <taxon>Myrtales</taxon>
        <taxon>Myrtaceae</taxon>
        <taxon>Myrtoideae</taxon>
        <taxon>Eucalypteae</taxon>
        <taxon>Eucalyptus</taxon>
    </lineage>
</organism>
<evidence type="ECO:0000313" key="1">
    <source>
        <dbReference type="EMBL" id="KAL3730877.1"/>
    </source>
</evidence>
<dbReference type="AlphaFoldDB" id="A0ABD3JV09"/>
<sequence length="59" mass="6460">DMGAISRGLSARNGNENFSLFPCLADPDELDPRRKINASYTFGLKGQDGAVHQQTEVNH</sequence>
<accession>A0ABD3JV09</accession>